<keyword evidence="2" id="KW-1185">Reference proteome</keyword>
<name>A0A7X2L579_9BACL</name>
<evidence type="ECO:0000313" key="1">
    <source>
        <dbReference type="EMBL" id="MRN57279.1"/>
    </source>
</evidence>
<sequence>MKNCSSLNLITPPIIGRLDVTYPMIAILNHKNGWDWVNNHYVQLWGCDPLAGDMDFNFVHTLKRAPLLDFEIIDSVKSSELIELLIDKIDHEYYAFIELDDYYLPDKAEYHKSPYTHVNFLYGYDRENKLLDTVGFNAQWQYSTMKIKFADALIAYEHSIKKKILFLKTNHNANYKFDVDLLKRQINDFLNSENTALPLNQLHKHLLGKGYLLGINAQKNVKLYFEKFISEKLEYDIRPIHILWEHKKCMRMKLEYLNDNGYLSNPDLTNEFIRLEKSYLDLRSWFLKYDLSKNEKNIGKITSAFNKLIDIEQEALVKLLVEL</sequence>
<dbReference type="Proteomes" id="UP000463051">
    <property type="component" value="Unassembled WGS sequence"/>
</dbReference>
<accession>A0A7X2L579</accession>
<reference evidence="1 2" key="1">
    <citation type="submission" date="2019-11" db="EMBL/GenBank/DDBJ databases">
        <title>Paenibacillus monticola sp. nov., a novel PGPR strain isolated from mountain sample in China.</title>
        <authorList>
            <person name="Zhao Q."/>
            <person name="Li H.-P."/>
            <person name="Zhang J.-L."/>
        </authorList>
    </citation>
    <scope>NUCLEOTIDE SEQUENCE [LARGE SCALE GENOMIC DNA]</scope>
    <source>
        <strain evidence="1 2">LC-T2</strain>
    </source>
</reference>
<gene>
    <name evidence="1" type="ORF">GJB61_30565</name>
</gene>
<organism evidence="1 2">
    <name type="scientific">Paenibacillus monticola</name>
    <dbReference type="NCBI Taxonomy" id="2666075"/>
    <lineage>
        <taxon>Bacteria</taxon>
        <taxon>Bacillati</taxon>
        <taxon>Bacillota</taxon>
        <taxon>Bacilli</taxon>
        <taxon>Bacillales</taxon>
        <taxon>Paenibacillaceae</taxon>
        <taxon>Paenibacillus</taxon>
    </lineage>
</organism>
<evidence type="ECO:0008006" key="3">
    <source>
        <dbReference type="Google" id="ProtNLM"/>
    </source>
</evidence>
<dbReference type="AlphaFoldDB" id="A0A7X2L579"/>
<dbReference type="EMBL" id="WJXB01000023">
    <property type="protein sequence ID" value="MRN57279.1"/>
    <property type="molecule type" value="Genomic_DNA"/>
</dbReference>
<protein>
    <recommendedName>
        <fullName evidence="3">Butirosin biosynthesis protein H N-terminal domain-containing protein</fullName>
    </recommendedName>
</protein>
<dbReference type="RefSeq" id="WP_154122764.1">
    <property type="nucleotide sequence ID" value="NZ_WJXB01000023.1"/>
</dbReference>
<comment type="caution">
    <text evidence="1">The sequence shown here is derived from an EMBL/GenBank/DDBJ whole genome shotgun (WGS) entry which is preliminary data.</text>
</comment>
<evidence type="ECO:0000313" key="2">
    <source>
        <dbReference type="Proteomes" id="UP000463051"/>
    </source>
</evidence>
<proteinExistence type="predicted"/>